<comment type="caution">
    <text evidence="2">The sequence shown here is derived from an EMBL/GenBank/DDBJ whole genome shotgun (WGS) entry which is preliminary data.</text>
</comment>
<keyword evidence="3" id="KW-1185">Reference proteome</keyword>
<name>A0AAD4U7E6_OVIAM</name>
<dbReference type="Proteomes" id="UP001214576">
    <property type="component" value="Unassembled WGS sequence"/>
</dbReference>
<dbReference type="AlphaFoldDB" id="A0AAD4U7E6"/>
<gene>
    <name evidence="2" type="ORF">MG293_010012</name>
</gene>
<evidence type="ECO:0000313" key="3">
    <source>
        <dbReference type="Proteomes" id="UP001214576"/>
    </source>
</evidence>
<evidence type="ECO:0000256" key="1">
    <source>
        <dbReference type="SAM" id="MobiDB-lite"/>
    </source>
</evidence>
<feature type="region of interest" description="Disordered" evidence="1">
    <location>
        <begin position="69"/>
        <end position="99"/>
    </location>
</feature>
<proteinExistence type="predicted"/>
<sequence>MRSGDCSRAFGCLAWDRKKRREVAAAVEAESLTCVRSRWRRTDGAQQSLGGSGEAETLSLDLAAHRLQPLRRHGVSSNHQPRQQGHHTHDDVKRCYGNR</sequence>
<dbReference type="EMBL" id="JAKZEL010000010">
    <property type="protein sequence ID" value="KAI4539617.1"/>
    <property type="molecule type" value="Genomic_DNA"/>
</dbReference>
<feature type="compositionally biased region" description="Basic and acidic residues" evidence="1">
    <location>
        <begin position="87"/>
        <end position="99"/>
    </location>
</feature>
<accession>A0AAD4U7E6</accession>
<protein>
    <submittedName>
        <fullName evidence="2">Uncharacterized protein</fullName>
    </submittedName>
</protein>
<evidence type="ECO:0000313" key="2">
    <source>
        <dbReference type="EMBL" id="KAI4539617.1"/>
    </source>
</evidence>
<organism evidence="2 3">
    <name type="scientific">Ovis ammon polii</name>
    <dbReference type="NCBI Taxonomy" id="230172"/>
    <lineage>
        <taxon>Eukaryota</taxon>
        <taxon>Metazoa</taxon>
        <taxon>Chordata</taxon>
        <taxon>Craniata</taxon>
        <taxon>Vertebrata</taxon>
        <taxon>Euteleostomi</taxon>
        <taxon>Mammalia</taxon>
        <taxon>Eutheria</taxon>
        <taxon>Laurasiatheria</taxon>
        <taxon>Artiodactyla</taxon>
        <taxon>Ruminantia</taxon>
        <taxon>Pecora</taxon>
        <taxon>Bovidae</taxon>
        <taxon>Caprinae</taxon>
        <taxon>Ovis</taxon>
    </lineage>
</organism>
<reference evidence="2" key="1">
    <citation type="submission" date="2022-03" db="EMBL/GenBank/DDBJ databases">
        <title>Genomic analyses of argali, domestic sheep and their hybrids provide insights into chromosomal evolution, heterosis and genetic basis of agronomic traits.</title>
        <authorList>
            <person name="Li M."/>
        </authorList>
    </citation>
    <scope>NUCLEOTIDE SEQUENCE</scope>
    <source>
        <strain evidence="2">CAU-MHL-2022a</strain>
        <tissue evidence="2">Skin</tissue>
    </source>
</reference>